<evidence type="ECO:0008006" key="5">
    <source>
        <dbReference type="Google" id="ProtNLM"/>
    </source>
</evidence>
<evidence type="ECO:0000313" key="3">
    <source>
        <dbReference type="EMBL" id="CAG4967726.1"/>
    </source>
</evidence>
<dbReference type="Proteomes" id="UP000680116">
    <property type="component" value="Chromosome"/>
</dbReference>
<evidence type="ECO:0000256" key="1">
    <source>
        <dbReference type="SAM" id="MobiDB-lite"/>
    </source>
</evidence>
<evidence type="ECO:0000256" key="2">
    <source>
        <dbReference type="SAM" id="SignalP"/>
    </source>
</evidence>
<dbReference type="RefSeq" id="WP_215219147.1">
    <property type="nucleotide sequence ID" value="NZ_OU015430.1"/>
</dbReference>
<feature type="signal peptide" evidence="2">
    <location>
        <begin position="1"/>
        <end position="17"/>
    </location>
</feature>
<dbReference type="Gene3D" id="2.120.10.10">
    <property type="match status" value="1"/>
</dbReference>
<keyword evidence="2" id="KW-0732">Signal</keyword>
<feature type="chain" id="PRO_5045431138" description="Exo-alpha-sialidase" evidence="2">
    <location>
        <begin position="18"/>
        <end position="439"/>
    </location>
</feature>
<evidence type="ECO:0000313" key="4">
    <source>
        <dbReference type="Proteomes" id="UP000680116"/>
    </source>
</evidence>
<keyword evidence="4" id="KW-1185">Reference proteome</keyword>
<dbReference type="InterPro" id="IPR036278">
    <property type="entry name" value="Sialidase_sf"/>
</dbReference>
<reference evidence="3 4" key="1">
    <citation type="submission" date="2021-04" db="EMBL/GenBank/DDBJ databases">
        <authorList>
            <person name="Rodrigo-Torres L."/>
            <person name="Arahal R. D."/>
            <person name="Lucena T."/>
        </authorList>
    </citation>
    <scope>NUCLEOTIDE SEQUENCE [LARGE SCALE GENOMIC DNA]</scope>
    <source>
        <strain evidence="3 4">CECT 30171</strain>
    </source>
</reference>
<name>A0ABM8UBW2_9GAMM</name>
<protein>
    <recommendedName>
        <fullName evidence="5">Exo-alpha-sialidase</fullName>
    </recommendedName>
</protein>
<accession>A0ABM8UBW2</accession>
<sequence>MRITAATAFLLTTTLMACQPATEQPSTTAADTPARPADAAIEPWSPERWSLPVQGDAAQPDLVATPDGDLLLSWISPDEDGHVLSFARHRDGQWSAPHAIARGDDWFVNWADTPHILATDDGAVWSHWLQKSAASTYAYDVALVRSADGGASWSAPVLVNDDGTPTEHGFVSLWPAGRDRLGIAWLDGRETAGASHDSHDGGHDGPAGHAPADAAAMTLRTAVFDPVLARSGETRIDAMTCDCCQTDTAVTAHGPLLVYRDRSAAEIRDIAATRFQDGRWTEPAPVHADGWTMPACPVNGPAVDAVGDAVLVGWYTAANDEPSLRLARSDDAGDHFSAPLELDRGAHVQGRVDVVLGGGSAWALWTREDGSGQSLQLARLAPDLSEEWQRFELARLQGRGRGTGFAQLAMGADGTLHVVWTDVVNGAPRLHGARIRLAG</sequence>
<dbReference type="CDD" id="cd15482">
    <property type="entry name" value="Sialidase_non-viral"/>
    <property type="match status" value="1"/>
</dbReference>
<feature type="region of interest" description="Disordered" evidence="1">
    <location>
        <begin position="192"/>
        <end position="211"/>
    </location>
</feature>
<proteinExistence type="predicted"/>
<dbReference type="SUPFAM" id="SSF50939">
    <property type="entry name" value="Sialidases"/>
    <property type="match status" value="2"/>
</dbReference>
<organism evidence="3 4">
    <name type="scientific">Novilysobacter luteus</name>
    <dbReference type="NCBI Taxonomy" id="2822368"/>
    <lineage>
        <taxon>Bacteria</taxon>
        <taxon>Pseudomonadati</taxon>
        <taxon>Pseudomonadota</taxon>
        <taxon>Gammaproteobacteria</taxon>
        <taxon>Lysobacterales</taxon>
        <taxon>Lysobacteraceae</taxon>
        <taxon>Novilysobacter</taxon>
    </lineage>
</organism>
<dbReference type="EMBL" id="OU015430">
    <property type="protein sequence ID" value="CAG4967726.1"/>
    <property type="molecule type" value="Genomic_DNA"/>
</dbReference>
<gene>
    <name evidence="3" type="ORF">LYB30171_00106</name>
</gene>